<keyword evidence="8 12" id="KW-0460">Magnesium</keyword>
<dbReference type="PROSITE" id="PS00187">
    <property type="entry name" value="TPP_ENZYMES"/>
    <property type="match status" value="1"/>
</dbReference>
<dbReference type="GO" id="GO:0005948">
    <property type="term" value="C:acetolactate synthase complex"/>
    <property type="evidence" value="ECO:0007669"/>
    <property type="project" value="TreeGrafter"/>
</dbReference>
<dbReference type="InterPro" id="IPR029061">
    <property type="entry name" value="THDP-binding"/>
</dbReference>
<dbReference type="EMBL" id="DVFI01000129">
    <property type="protein sequence ID" value="HIQ63819.1"/>
    <property type="molecule type" value="Genomic_DNA"/>
</dbReference>
<gene>
    <name evidence="16" type="primary">ilvB</name>
    <name evidence="16" type="ORF">IAA66_09605</name>
</gene>
<dbReference type="GO" id="GO:0000287">
    <property type="term" value="F:magnesium ion binding"/>
    <property type="evidence" value="ECO:0007669"/>
    <property type="project" value="UniProtKB-UniRule"/>
</dbReference>
<dbReference type="FunFam" id="3.40.50.1220:FF:000008">
    <property type="entry name" value="Acetolactate synthase"/>
    <property type="match status" value="1"/>
</dbReference>
<evidence type="ECO:0000313" key="17">
    <source>
        <dbReference type="Proteomes" id="UP000886819"/>
    </source>
</evidence>
<evidence type="ECO:0000256" key="8">
    <source>
        <dbReference type="ARBA" id="ARBA00022842"/>
    </source>
</evidence>
<comment type="pathway">
    <text evidence="1 12">Amino-acid biosynthesis; L-isoleucine biosynthesis; L-isoleucine from 2-oxobutanoate: step 1/4.</text>
</comment>
<dbReference type="GO" id="GO:0009099">
    <property type="term" value="P:L-valine biosynthetic process"/>
    <property type="evidence" value="ECO:0007669"/>
    <property type="project" value="TreeGrafter"/>
</dbReference>
<name>A0A9D0YY13_9FIRM</name>
<keyword evidence="10 12" id="KW-0100">Branched-chain amino acid biosynthesis</keyword>
<comment type="caution">
    <text evidence="16">The sequence shown here is derived from an EMBL/GenBank/DDBJ whole genome shotgun (WGS) entry which is preliminary data.</text>
</comment>
<dbReference type="Gene3D" id="3.40.50.970">
    <property type="match status" value="2"/>
</dbReference>
<dbReference type="GO" id="GO:0009097">
    <property type="term" value="P:isoleucine biosynthetic process"/>
    <property type="evidence" value="ECO:0007669"/>
    <property type="project" value="TreeGrafter"/>
</dbReference>
<dbReference type="Pfam" id="PF02775">
    <property type="entry name" value="TPP_enzyme_C"/>
    <property type="match status" value="1"/>
</dbReference>
<comment type="pathway">
    <text evidence="2 12">Amino-acid biosynthesis; L-valine biosynthesis; L-valine from pyruvate: step 1/4.</text>
</comment>
<dbReference type="InterPro" id="IPR012001">
    <property type="entry name" value="Thiamin_PyroP_enz_TPP-bd_dom"/>
</dbReference>
<evidence type="ECO:0000256" key="3">
    <source>
        <dbReference type="ARBA" id="ARBA00007812"/>
    </source>
</evidence>
<comment type="similarity">
    <text evidence="3 12">Belongs to the TPP enzyme family.</text>
</comment>
<dbReference type="InterPro" id="IPR011766">
    <property type="entry name" value="TPP_enzyme_TPP-bd"/>
</dbReference>
<keyword evidence="5 12" id="KW-0028">Amino-acid biosynthesis</keyword>
<evidence type="ECO:0000256" key="10">
    <source>
        <dbReference type="ARBA" id="ARBA00023304"/>
    </source>
</evidence>
<feature type="domain" description="Thiamine pyrophosphate enzyme N-terminal TPP-binding" evidence="15">
    <location>
        <begin position="4"/>
        <end position="119"/>
    </location>
</feature>
<comment type="catalytic activity">
    <reaction evidence="11 12">
        <text>2 pyruvate + H(+) = (2S)-2-acetolactate + CO2</text>
        <dbReference type="Rhea" id="RHEA:25249"/>
        <dbReference type="ChEBI" id="CHEBI:15361"/>
        <dbReference type="ChEBI" id="CHEBI:15378"/>
        <dbReference type="ChEBI" id="CHEBI:16526"/>
        <dbReference type="ChEBI" id="CHEBI:58476"/>
        <dbReference type="EC" id="2.2.1.6"/>
    </reaction>
</comment>
<dbReference type="Gene3D" id="3.40.50.1220">
    <property type="entry name" value="TPP-binding domain"/>
    <property type="match status" value="1"/>
</dbReference>
<dbReference type="Pfam" id="PF02776">
    <property type="entry name" value="TPP_enzyme_N"/>
    <property type="match status" value="1"/>
</dbReference>
<feature type="domain" description="Thiamine pyrophosphate enzyme central" evidence="13">
    <location>
        <begin position="192"/>
        <end position="327"/>
    </location>
</feature>
<feature type="domain" description="Thiamine pyrophosphate enzyme TPP-binding" evidence="14">
    <location>
        <begin position="381"/>
        <end position="528"/>
    </location>
</feature>
<dbReference type="InterPro" id="IPR045229">
    <property type="entry name" value="TPP_enz"/>
</dbReference>
<dbReference type="SUPFAM" id="SSF52518">
    <property type="entry name" value="Thiamin diphosphate-binding fold (THDP-binding)"/>
    <property type="match status" value="2"/>
</dbReference>
<keyword evidence="9 12" id="KW-0786">Thiamine pyrophosphate</keyword>
<comment type="cofactor">
    <cofactor evidence="12">
        <name>Mg(2+)</name>
        <dbReference type="ChEBI" id="CHEBI:18420"/>
    </cofactor>
    <text evidence="12">Binds 1 Mg(2+) ion per subunit.</text>
</comment>
<dbReference type="EC" id="2.2.1.6" evidence="4 12"/>
<evidence type="ECO:0000256" key="6">
    <source>
        <dbReference type="ARBA" id="ARBA00022679"/>
    </source>
</evidence>
<evidence type="ECO:0000313" key="16">
    <source>
        <dbReference type="EMBL" id="HIQ63819.1"/>
    </source>
</evidence>
<dbReference type="Proteomes" id="UP000886819">
    <property type="component" value="Unassembled WGS sequence"/>
</dbReference>
<evidence type="ECO:0000259" key="13">
    <source>
        <dbReference type="Pfam" id="PF00205"/>
    </source>
</evidence>
<sequence length="561" mass="60751">MLLSGAKIIVECLLEQGVDTVFGFPGGQIIDTYDALYAYRGRIRHILTSHEQGAAHAADGYARVSGKVGVVIATSGPGATNLVTGLATAFMDSVPMVAITGNVSSGLLGKDSFQEVDIFGITMPITKHNFIVRRVEELADTMRRAFRIAASGRPGPVLVDVLKDVQQAQCEFEPRQPEPILPETEKITEADIDVAVRMIEESKRPVIFAGGGVIRAGASPELYRFAARLGAPVSLSLMGLGAYPAGKRQYMGMLGMHGTRTSATAVSQADLLIVCGARFSDRVIMNANTFAKQLRILHLDIDAAEINKNIISYASVCGDVKVSLAMLTERCGLHHHGEWLAQVADWKAHEPRPAHSGKLTPQALIDTVRAAVPDDTIIATDVGQHQMWVAQRYPFQYPRTLCTSGGLGTMGYGMGAAIGAQSAFPKRRVVLFTGDGSFHMNLNELATAVTYRLPIVIVVMNNGVLGMVRQWQKILYNGRYSETTLHRQTDYVRLAEAFGATGLVVSRRDELARLIPEAVNLGRTVVIDARISKDENVLPMVAPGRSYNDQILSIDKQGGIL</sequence>
<dbReference type="GO" id="GO:0003984">
    <property type="term" value="F:acetolactate synthase activity"/>
    <property type="evidence" value="ECO:0007669"/>
    <property type="project" value="UniProtKB-EC"/>
</dbReference>
<keyword evidence="6 12" id="KW-0808">Transferase</keyword>
<dbReference type="InterPro" id="IPR000399">
    <property type="entry name" value="TPP-bd_CS"/>
</dbReference>
<evidence type="ECO:0000259" key="15">
    <source>
        <dbReference type="Pfam" id="PF02776"/>
    </source>
</evidence>
<dbReference type="PANTHER" id="PTHR18968:SF13">
    <property type="entry name" value="ACETOLACTATE SYNTHASE CATALYTIC SUBUNIT, MITOCHONDRIAL"/>
    <property type="match status" value="1"/>
</dbReference>
<evidence type="ECO:0000256" key="7">
    <source>
        <dbReference type="ARBA" id="ARBA00022723"/>
    </source>
</evidence>
<protein>
    <recommendedName>
        <fullName evidence="4 12">Acetolactate synthase</fullName>
        <ecNumber evidence="4 12">2.2.1.6</ecNumber>
    </recommendedName>
</protein>
<dbReference type="InterPro" id="IPR012846">
    <property type="entry name" value="Acetolactate_synth_lsu"/>
</dbReference>
<dbReference type="CDD" id="cd02015">
    <property type="entry name" value="TPP_AHAS"/>
    <property type="match status" value="1"/>
</dbReference>
<dbReference type="FunFam" id="3.40.50.970:FF:000007">
    <property type="entry name" value="Acetolactate synthase"/>
    <property type="match status" value="1"/>
</dbReference>
<dbReference type="GO" id="GO:0050660">
    <property type="term" value="F:flavin adenine dinucleotide binding"/>
    <property type="evidence" value="ECO:0007669"/>
    <property type="project" value="InterPro"/>
</dbReference>
<reference evidence="16" key="2">
    <citation type="journal article" date="2021" name="PeerJ">
        <title>Extensive microbial diversity within the chicken gut microbiome revealed by metagenomics and culture.</title>
        <authorList>
            <person name="Gilroy R."/>
            <person name="Ravi A."/>
            <person name="Getino M."/>
            <person name="Pursley I."/>
            <person name="Horton D.L."/>
            <person name="Alikhan N.F."/>
            <person name="Baker D."/>
            <person name="Gharbi K."/>
            <person name="Hall N."/>
            <person name="Watson M."/>
            <person name="Adriaenssens E.M."/>
            <person name="Foster-Nyarko E."/>
            <person name="Jarju S."/>
            <person name="Secka A."/>
            <person name="Antonio M."/>
            <person name="Oren A."/>
            <person name="Chaudhuri R.R."/>
            <person name="La Ragione R."/>
            <person name="Hildebrand F."/>
            <person name="Pallen M.J."/>
        </authorList>
    </citation>
    <scope>NUCLEOTIDE SEQUENCE</scope>
    <source>
        <strain evidence="16">ChiHile30-977</strain>
    </source>
</reference>
<dbReference type="NCBIfam" id="TIGR00118">
    <property type="entry name" value="acolac_lg"/>
    <property type="match status" value="1"/>
</dbReference>
<evidence type="ECO:0000256" key="9">
    <source>
        <dbReference type="ARBA" id="ARBA00023052"/>
    </source>
</evidence>
<evidence type="ECO:0000256" key="5">
    <source>
        <dbReference type="ARBA" id="ARBA00022605"/>
    </source>
</evidence>
<accession>A0A9D0YY13</accession>
<comment type="cofactor">
    <cofactor evidence="12">
        <name>thiamine diphosphate</name>
        <dbReference type="ChEBI" id="CHEBI:58937"/>
    </cofactor>
    <text evidence="12">Binds 1 thiamine pyrophosphate per subunit.</text>
</comment>
<evidence type="ECO:0000256" key="4">
    <source>
        <dbReference type="ARBA" id="ARBA00013145"/>
    </source>
</evidence>
<dbReference type="InterPro" id="IPR039368">
    <property type="entry name" value="AHAS_TPP"/>
</dbReference>
<keyword evidence="7 12" id="KW-0479">Metal-binding</keyword>
<evidence type="ECO:0000256" key="2">
    <source>
        <dbReference type="ARBA" id="ARBA00005025"/>
    </source>
</evidence>
<dbReference type="InterPro" id="IPR029035">
    <property type="entry name" value="DHS-like_NAD/FAD-binding_dom"/>
</dbReference>
<evidence type="ECO:0000256" key="12">
    <source>
        <dbReference type="RuleBase" id="RU003591"/>
    </source>
</evidence>
<dbReference type="CDD" id="cd07035">
    <property type="entry name" value="TPP_PYR_POX_like"/>
    <property type="match status" value="1"/>
</dbReference>
<dbReference type="SUPFAM" id="SSF52467">
    <property type="entry name" value="DHS-like NAD/FAD-binding domain"/>
    <property type="match status" value="1"/>
</dbReference>
<proteinExistence type="inferred from homology"/>
<dbReference type="GO" id="GO:0030976">
    <property type="term" value="F:thiamine pyrophosphate binding"/>
    <property type="evidence" value="ECO:0007669"/>
    <property type="project" value="UniProtKB-UniRule"/>
</dbReference>
<dbReference type="PANTHER" id="PTHR18968">
    <property type="entry name" value="THIAMINE PYROPHOSPHATE ENZYMES"/>
    <property type="match status" value="1"/>
</dbReference>
<reference evidence="16" key="1">
    <citation type="submission" date="2020-10" db="EMBL/GenBank/DDBJ databases">
        <authorList>
            <person name="Gilroy R."/>
        </authorList>
    </citation>
    <scope>NUCLEOTIDE SEQUENCE</scope>
    <source>
        <strain evidence="16">ChiHile30-977</strain>
    </source>
</reference>
<organism evidence="16 17">
    <name type="scientific">Candidatus Avichristensenella intestinipullorum</name>
    <dbReference type="NCBI Taxonomy" id="2840693"/>
    <lineage>
        <taxon>Bacteria</taxon>
        <taxon>Bacillati</taxon>
        <taxon>Bacillota</taxon>
        <taxon>Clostridia</taxon>
        <taxon>Candidatus Avichristensenella</taxon>
    </lineage>
</organism>
<evidence type="ECO:0000259" key="14">
    <source>
        <dbReference type="Pfam" id="PF02775"/>
    </source>
</evidence>
<dbReference type="InterPro" id="IPR012000">
    <property type="entry name" value="Thiamin_PyroP_enz_cen_dom"/>
</dbReference>
<dbReference type="Pfam" id="PF00205">
    <property type="entry name" value="TPP_enzyme_M"/>
    <property type="match status" value="1"/>
</dbReference>
<evidence type="ECO:0000256" key="11">
    <source>
        <dbReference type="ARBA" id="ARBA00048670"/>
    </source>
</evidence>
<dbReference type="AlphaFoldDB" id="A0A9D0YY13"/>
<evidence type="ECO:0000256" key="1">
    <source>
        <dbReference type="ARBA" id="ARBA00004974"/>
    </source>
</evidence>